<reference evidence="1" key="1">
    <citation type="submission" date="2021-03" db="EMBL/GenBank/DDBJ databases">
        <authorList>
            <consortium name="DOE Joint Genome Institute"/>
            <person name="Ahrendt S."/>
            <person name="Looney B.P."/>
            <person name="Miyauchi S."/>
            <person name="Morin E."/>
            <person name="Drula E."/>
            <person name="Courty P.E."/>
            <person name="Chicoki N."/>
            <person name="Fauchery L."/>
            <person name="Kohler A."/>
            <person name="Kuo A."/>
            <person name="Labutti K."/>
            <person name="Pangilinan J."/>
            <person name="Lipzen A."/>
            <person name="Riley R."/>
            <person name="Andreopoulos W."/>
            <person name="He G."/>
            <person name="Johnson J."/>
            <person name="Barry K.W."/>
            <person name="Grigoriev I.V."/>
            <person name="Nagy L."/>
            <person name="Hibbett D."/>
            <person name="Henrissat B."/>
            <person name="Matheny P.B."/>
            <person name="Labbe J."/>
            <person name="Martin F."/>
        </authorList>
    </citation>
    <scope>NUCLEOTIDE SEQUENCE</scope>
    <source>
        <strain evidence="1">HHB10654</strain>
    </source>
</reference>
<reference evidence="1" key="2">
    <citation type="journal article" date="2022" name="New Phytol.">
        <title>Evolutionary transition to the ectomycorrhizal habit in the genomes of a hyperdiverse lineage of mushroom-forming fungi.</title>
        <authorList>
            <person name="Looney B."/>
            <person name="Miyauchi S."/>
            <person name="Morin E."/>
            <person name="Drula E."/>
            <person name="Courty P.E."/>
            <person name="Kohler A."/>
            <person name="Kuo A."/>
            <person name="LaButti K."/>
            <person name="Pangilinan J."/>
            <person name="Lipzen A."/>
            <person name="Riley R."/>
            <person name="Andreopoulos W."/>
            <person name="He G."/>
            <person name="Johnson J."/>
            <person name="Nolan M."/>
            <person name="Tritt A."/>
            <person name="Barry K.W."/>
            <person name="Grigoriev I.V."/>
            <person name="Nagy L.G."/>
            <person name="Hibbett D."/>
            <person name="Henrissat B."/>
            <person name="Matheny P.B."/>
            <person name="Labbe J."/>
            <person name="Martin F.M."/>
        </authorList>
    </citation>
    <scope>NUCLEOTIDE SEQUENCE</scope>
    <source>
        <strain evidence="1">HHB10654</strain>
    </source>
</reference>
<proteinExistence type="predicted"/>
<organism evidence="1 2">
    <name type="scientific">Artomyces pyxidatus</name>
    <dbReference type="NCBI Taxonomy" id="48021"/>
    <lineage>
        <taxon>Eukaryota</taxon>
        <taxon>Fungi</taxon>
        <taxon>Dikarya</taxon>
        <taxon>Basidiomycota</taxon>
        <taxon>Agaricomycotina</taxon>
        <taxon>Agaricomycetes</taxon>
        <taxon>Russulales</taxon>
        <taxon>Auriscalpiaceae</taxon>
        <taxon>Artomyces</taxon>
    </lineage>
</organism>
<sequence>MKISALVPAQALLSLANVSTINTTSGQLIGNEADGVRAFTGVRFAQPPVGELRWEPPVPYTSSDIVNATTPGPSCLQMFKYATAKHDMRLFNTPPPPGGENEDCLFLNVWAPTGGKKKKPVVVWIHGGSDAFGSATLAEYDGTSMAKNQDIIVVSMNYRTNVFGFPSAPDLAPDKNNLGQLDQELAFSWVQDNIEHFEGDKHKVTIMGQSAGARAVSDAVSRHTEANPPFRAAIMLSGAVTSTVPTLHFAAFNNFANASGCTQAPGAARLDCLRQIPAATIHNYTNGPLSGTFDPVVDNMTRYDDDLTRIRTNNTARVPILIGSLQDDGTVFTSGVKNLTTALPDLFGANAPSVATVRALYPGLNDSQVIAAAYRDKNFRCPAKLWSEAFVGSGIEYVYRYTYGASFADDAPYPNLGAWHTSELPELFGTYNASTATADEETLSNSFQTAFANFVKNPKVPPAANWPEYGSGTVAKIAYNGNVDLDNFIQPVASGTLDGPCAVWDKLLDFRP</sequence>
<evidence type="ECO:0000313" key="1">
    <source>
        <dbReference type="EMBL" id="KAI0062565.1"/>
    </source>
</evidence>
<evidence type="ECO:0000313" key="2">
    <source>
        <dbReference type="Proteomes" id="UP000814140"/>
    </source>
</evidence>
<comment type="caution">
    <text evidence="1">The sequence shown here is derived from an EMBL/GenBank/DDBJ whole genome shotgun (WGS) entry which is preliminary data.</text>
</comment>
<accession>A0ACB8T354</accession>
<gene>
    <name evidence="1" type="ORF">BV25DRAFT_1916078</name>
</gene>
<dbReference type="Proteomes" id="UP000814140">
    <property type="component" value="Unassembled WGS sequence"/>
</dbReference>
<name>A0ACB8T354_9AGAM</name>
<keyword evidence="2" id="KW-1185">Reference proteome</keyword>
<dbReference type="EMBL" id="MU277207">
    <property type="protein sequence ID" value="KAI0062565.1"/>
    <property type="molecule type" value="Genomic_DNA"/>
</dbReference>
<protein>
    <submittedName>
        <fullName evidence="1">Alpha/beta-hydrolase</fullName>
    </submittedName>
</protein>